<reference evidence="2 3" key="1">
    <citation type="submission" date="2021-10" db="EMBL/GenBank/DDBJ databases">
        <title>Lutispora strain m25 sp. nov., a thermophilic, non-spore-forming bacterium isolated from a lab-scale methanogenic bioreactor digesting anaerobic sludge.</title>
        <authorList>
            <person name="El Houari A."/>
            <person name="Mcdonald J."/>
        </authorList>
    </citation>
    <scope>NUCLEOTIDE SEQUENCE [LARGE SCALE GENOMIC DNA]</scope>
    <source>
        <strain evidence="3">m25</strain>
    </source>
</reference>
<proteinExistence type="predicted"/>
<dbReference type="PANTHER" id="PTHR35004">
    <property type="entry name" value="TRANSPOSASE RV3428C-RELATED"/>
    <property type="match status" value="1"/>
</dbReference>
<evidence type="ECO:0000313" key="3">
    <source>
        <dbReference type="Proteomes" id="UP001651880"/>
    </source>
</evidence>
<dbReference type="EMBL" id="JAJEKE010000012">
    <property type="protein sequence ID" value="MCQ1530528.1"/>
    <property type="molecule type" value="Genomic_DNA"/>
</dbReference>
<dbReference type="Pfam" id="PF00665">
    <property type="entry name" value="rve"/>
    <property type="match status" value="1"/>
</dbReference>
<keyword evidence="3" id="KW-1185">Reference proteome</keyword>
<dbReference type="InterPro" id="IPR036397">
    <property type="entry name" value="RNaseH_sf"/>
</dbReference>
<organism evidence="2 3">
    <name type="scientific">Lutispora saccharofermentans</name>
    <dbReference type="NCBI Taxonomy" id="3024236"/>
    <lineage>
        <taxon>Bacteria</taxon>
        <taxon>Bacillati</taxon>
        <taxon>Bacillota</taxon>
        <taxon>Clostridia</taxon>
        <taxon>Lutisporales</taxon>
        <taxon>Lutisporaceae</taxon>
        <taxon>Lutispora</taxon>
    </lineage>
</organism>
<dbReference type="Proteomes" id="UP001651880">
    <property type="component" value="Unassembled WGS sequence"/>
</dbReference>
<gene>
    <name evidence="2" type="primary">istA</name>
    <name evidence="2" type="ORF">LJD61_13340</name>
</gene>
<dbReference type="InterPro" id="IPR001584">
    <property type="entry name" value="Integrase_cat-core"/>
</dbReference>
<dbReference type="InterPro" id="IPR012337">
    <property type="entry name" value="RNaseH-like_sf"/>
</dbReference>
<feature type="domain" description="Integrase catalytic" evidence="1">
    <location>
        <begin position="130"/>
        <end position="315"/>
    </location>
</feature>
<dbReference type="NCBIfam" id="NF033546">
    <property type="entry name" value="transpos_IS21"/>
    <property type="match status" value="1"/>
</dbReference>
<dbReference type="PANTHER" id="PTHR35004:SF8">
    <property type="entry name" value="TRANSPOSASE RV3428C-RELATED"/>
    <property type="match status" value="1"/>
</dbReference>
<dbReference type="Gene3D" id="3.30.420.10">
    <property type="entry name" value="Ribonuclease H-like superfamily/Ribonuclease H"/>
    <property type="match status" value="1"/>
</dbReference>
<evidence type="ECO:0000259" key="1">
    <source>
        <dbReference type="PROSITE" id="PS50994"/>
    </source>
</evidence>
<evidence type="ECO:0000313" key="2">
    <source>
        <dbReference type="EMBL" id="MCQ1530528.1"/>
    </source>
</evidence>
<dbReference type="RefSeq" id="WP_255228049.1">
    <property type="nucleotide sequence ID" value="NZ_JAJEKE010000012.1"/>
</dbReference>
<name>A0ABT1NGX0_9FIRM</name>
<dbReference type="PROSITE" id="PS50994">
    <property type="entry name" value="INTEGRASE"/>
    <property type="match status" value="1"/>
</dbReference>
<dbReference type="SUPFAM" id="SSF53098">
    <property type="entry name" value="Ribonuclease H-like"/>
    <property type="match status" value="1"/>
</dbReference>
<comment type="caution">
    <text evidence="2">The sequence shown here is derived from an EMBL/GenBank/DDBJ whole genome shotgun (WGS) entry which is preliminary data.</text>
</comment>
<accession>A0ABT1NGX0</accession>
<protein>
    <submittedName>
        <fullName evidence="2">IS21 family transposase</fullName>
    </submittedName>
</protein>
<sequence length="344" mass="39117">MTNYREILRLSHLGINKQDIATACECSRNTVANVLKRAGNCGLTWEQVQDWNNKDISDKLFPPNAVKPAYKMPDYEYIHREMAKSGVTLSLLWVEYCEQCREAGDIPYKSTQFNKYYSDYVCKTKATMHLNHKPGEIMEVDWAGQNAFIIDTDTGEPIKAYVFVAVLAYSGYAYVETFLSQNQECWVTAHVNAYKYFGGVTRILVPDNLKTGIIKNSKSETIVNKIYQELAEHYGTAVIPARPRAPKDKPSVEGSVGVISTWILAALRNQQFLSLRELNLAVREKLAEFNNKPFQKKDGSRATIYAEEKLFLLSLPERSYELATWKGGCGRYSRPLQGWGYAKI</sequence>